<dbReference type="PIRSF" id="PIRSF003078">
    <property type="entry name" value="GidB"/>
    <property type="match status" value="1"/>
</dbReference>
<dbReference type="Pfam" id="PF02527">
    <property type="entry name" value="GidB"/>
    <property type="match status" value="1"/>
</dbReference>
<comment type="function">
    <text evidence="6">Specifically methylates the N7 position of a guanine in 16S rRNA.</text>
</comment>
<evidence type="ECO:0000256" key="5">
    <source>
        <dbReference type="ARBA" id="ARBA00022691"/>
    </source>
</evidence>
<reference evidence="7" key="1">
    <citation type="submission" date="2020-07" db="EMBL/GenBank/DDBJ databases">
        <title>Huge and variable diversity of episymbiotic CPR bacteria and DPANN archaea in groundwater ecosystems.</title>
        <authorList>
            <person name="He C.Y."/>
            <person name="Keren R."/>
            <person name="Whittaker M."/>
            <person name="Farag I.F."/>
            <person name="Doudna J."/>
            <person name="Cate J.H.D."/>
            <person name="Banfield J.F."/>
        </authorList>
    </citation>
    <scope>NUCLEOTIDE SEQUENCE</scope>
    <source>
        <strain evidence="7">NC_groundwater_1860_Pr3_B-0.1um_51_7</strain>
    </source>
</reference>
<feature type="binding site" evidence="6">
    <location>
        <begin position="107"/>
        <end position="108"/>
    </location>
    <ligand>
        <name>S-adenosyl-L-methionine</name>
        <dbReference type="ChEBI" id="CHEBI:59789"/>
    </ligand>
</feature>
<keyword evidence="4 6" id="KW-0808">Transferase</keyword>
<dbReference type="EMBL" id="JACRKR010000090">
    <property type="protein sequence ID" value="MBI5078733.1"/>
    <property type="molecule type" value="Genomic_DNA"/>
</dbReference>
<dbReference type="Gene3D" id="3.40.50.150">
    <property type="entry name" value="Vaccinia Virus protein VP39"/>
    <property type="match status" value="1"/>
</dbReference>
<comment type="similarity">
    <text evidence="6">Belongs to the methyltransferase superfamily. RNA methyltransferase RsmG family.</text>
</comment>
<sequence>MNYSLDLYLKELLAWNKKFNLTSITDPDDIRRKHFEDSLLLLKALSLTNESVVDVGAGAGFPGIPLKIACQGIKLTLIDSVGKKVEFLKHIIRVLNLKDTEAAWTRAEDFARLRREKFDLAVSRAVAGLNVLCEYCLPMVRVGGIFAAYKEEKIELEIKEAKNALEILGGQLREVKRFPSRSLVIIDKIKETPPKYPRRTGVAKKRPL</sequence>
<dbReference type="AlphaFoldDB" id="A0A9D6UMM5"/>
<accession>A0A9D6UMM5</accession>
<evidence type="ECO:0000313" key="7">
    <source>
        <dbReference type="EMBL" id="MBI5078733.1"/>
    </source>
</evidence>
<evidence type="ECO:0000256" key="6">
    <source>
        <dbReference type="HAMAP-Rule" id="MF_00074"/>
    </source>
</evidence>
<dbReference type="FunFam" id="3.40.50.150:FF:000041">
    <property type="entry name" value="Ribosomal RNA small subunit methyltransferase G"/>
    <property type="match status" value="1"/>
</dbReference>
<dbReference type="PANTHER" id="PTHR31760:SF0">
    <property type="entry name" value="S-ADENOSYL-L-METHIONINE-DEPENDENT METHYLTRANSFERASES SUPERFAMILY PROTEIN"/>
    <property type="match status" value="1"/>
</dbReference>
<gene>
    <name evidence="6 7" type="primary">rsmG</name>
    <name evidence="7" type="ORF">HZB08_01760</name>
</gene>
<dbReference type="InterPro" id="IPR029063">
    <property type="entry name" value="SAM-dependent_MTases_sf"/>
</dbReference>
<comment type="subcellular location">
    <subcellularLocation>
        <location evidence="6">Cytoplasm</location>
    </subcellularLocation>
</comment>
<proteinExistence type="inferred from homology"/>
<comment type="caution">
    <text evidence="6">Lacks conserved residue(s) required for the propagation of feature annotation.</text>
</comment>
<dbReference type="InterPro" id="IPR003682">
    <property type="entry name" value="rRNA_ssu_MeTfrase_G"/>
</dbReference>
<dbReference type="Proteomes" id="UP000808761">
    <property type="component" value="Unassembled WGS sequence"/>
</dbReference>
<dbReference type="NCBIfam" id="TIGR00138">
    <property type="entry name" value="rsmG_gidB"/>
    <property type="match status" value="1"/>
</dbReference>
<feature type="binding site" evidence="6">
    <location>
        <position position="61"/>
    </location>
    <ligand>
        <name>S-adenosyl-L-methionine</name>
        <dbReference type="ChEBI" id="CHEBI:59789"/>
    </ligand>
</feature>
<keyword evidence="2 6" id="KW-0698">rRNA processing</keyword>
<keyword evidence="3 6" id="KW-0489">Methyltransferase</keyword>
<organism evidence="7 8">
    <name type="scientific">Candidatus Saganbacteria bacterium</name>
    <dbReference type="NCBI Taxonomy" id="2575572"/>
    <lineage>
        <taxon>Bacteria</taxon>
        <taxon>Bacillati</taxon>
        <taxon>Saganbacteria</taxon>
    </lineage>
</organism>
<dbReference type="PANTHER" id="PTHR31760">
    <property type="entry name" value="S-ADENOSYL-L-METHIONINE-DEPENDENT METHYLTRANSFERASES SUPERFAMILY PROTEIN"/>
    <property type="match status" value="1"/>
</dbReference>
<dbReference type="HAMAP" id="MF_00074">
    <property type="entry name" value="16SrRNA_methyltr_G"/>
    <property type="match status" value="1"/>
</dbReference>
<comment type="caution">
    <text evidence="7">The sequence shown here is derived from an EMBL/GenBank/DDBJ whole genome shotgun (WGS) entry which is preliminary data.</text>
</comment>
<evidence type="ECO:0000256" key="4">
    <source>
        <dbReference type="ARBA" id="ARBA00022679"/>
    </source>
</evidence>
<evidence type="ECO:0000256" key="1">
    <source>
        <dbReference type="ARBA" id="ARBA00022490"/>
    </source>
</evidence>
<keyword evidence="5 6" id="KW-0949">S-adenosyl-L-methionine</keyword>
<evidence type="ECO:0000256" key="2">
    <source>
        <dbReference type="ARBA" id="ARBA00022552"/>
    </source>
</evidence>
<feature type="binding site" evidence="6">
    <location>
        <position position="56"/>
    </location>
    <ligand>
        <name>S-adenosyl-L-methionine</name>
        <dbReference type="ChEBI" id="CHEBI:59789"/>
    </ligand>
</feature>
<dbReference type="SUPFAM" id="SSF53335">
    <property type="entry name" value="S-adenosyl-L-methionine-dependent methyltransferases"/>
    <property type="match status" value="1"/>
</dbReference>
<protein>
    <recommendedName>
        <fullName evidence="6">Ribosomal RNA small subunit methyltransferase G</fullName>
        <ecNumber evidence="6">2.1.1.-</ecNumber>
    </recommendedName>
    <alternativeName>
        <fullName evidence="6">16S rRNA 7-methylguanosine methyltransferase</fullName>
        <shortName evidence="6">16S rRNA m7G methyltransferase</shortName>
    </alternativeName>
</protein>
<feature type="binding site" evidence="6">
    <location>
        <position position="124"/>
    </location>
    <ligand>
        <name>S-adenosyl-L-methionine</name>
        <dbReference type="ChEBI" id="CHEBI:59789"/>
    </ligand>
</feature>
<name>A0A9D6UMM5_UNCSA</name>
<dbReference type="EC" id="2.1.1.-" evidence="6"/>
<dbReference type="GO" id="GO:0005829">
    <property type="term" value="C:cytosol"/>
    <property type="evidence" value="ECO:0007669"/>
    <property type="project" value="TreeGrafter"/>
</dbReference>
<dbReference type="GO" id="GO:0070043">
    <property type="term" value="F:rRNA (guanine-N7-)-methyltransferase activity"/>
    <property type="evidence" value="ECO:0007669"/>
    <property type="project" value="UniProtKB-UniRule"/>
</dbReference>
<keyword evidence="1 6" id="KW-0963">Cytoplasm</keyword>
<evidence type="ECO:0000256" key="3">
    <source>
        <dbReference type="ARBA" id="ARBA00022603"/>
    </source>
</evidence>
<evidence type="ECO:0000313" key="8">
    <source>
        <dbReference type="Proteomes" id="UP000808761"/>
    </source>
</evidence>